<keyword evidence="3 6" id="KW-0067">ATP-binding</keyword>
<dbReference type="InterPro" id="IPR051857">
    <property type="entry name" value="Asn_synthetase_domain"/>
</dbReference>
<evidence type="ECO:0000256" key="4">
    <source>
        <dbReference type="ARBA" id="ARBA00022888"/>
    </source>
</evidence>
<keyword evidence="1" id="KW-0028">Amino-acid biosynthesis</keyword>
<feature type="binding site" evidence="7">
    <location>
        <position position="275"/>
    </location>
    <ligand>
        <name>ATP</name>
        <dbReference type="ChEBI" id="CHEBI:30616"/>
    </ligand>
</feature>
<dbReference type="InterPro" id="IPR029055">
    <property type="entry name" value="Ntn_hydrolases_N"/>
</dbReference>
<dbReference type="CDD" id="cd01991">
    <property type="entry name" value="Asn_synthase_B_C"/>
    <property type="match status" value="1"/>
</dbReference>
<dbReference type="PANTHER" id="PTHR45937:SF1">
    <property type="entry name" value="ASPARAGINE SYNTHETASE DOMAIN-CONTAINING PROTEIN 1"/>
    <property type="match status" value="1"/>
</dbReference>
<sequence>MCGILYHYSQSGSFEGKVVDIVDIDAVIAKDLASDQSSSSVGTTFDSLIPKILARGSDYCNYLNGKHDNDQFGSFELFSSVLSLRPPLTEQPFIKDDRYIIQFNGELYNDEIDSNGIHSNDILFIYNKLIEYNDDLLKVIGEIHGEFAYCIFDKLRGKVYFGKDSLGKKSLCYTVGGGELIVSSCMPDDSEVKETFIECKNAIVYTYDLQSNEINMLPFNKSDKLPNGYIVSNFESTSQSNDLINILEKELTKSIKSRIETIFPINPSHSKFGVLFSGGIDCTLLTAIAASISSSSGTAIDLLNVSFSNPRTGLKPSETPDRKLALKSWINLQLAYPNVEFNLIECDIPYEEYLKHKPRVIKLIYPNDTEMDLSISIAFYFASRGIGNKVILNPNETNLDNFERIPYHSQCKVLLSGLGADELFGGYTRHERIFTPISNQLKRSLKNKPVVDFNEYDLKQLNIELTDELQLDLDNLHSRNLSRDDKVISTWSKELRYPFLDHDFIKFTTSSIPIDFKTRYIVETGEIIRKFALRQLAKTLKLDWIINEPKRAVQFGSKSAKMEIGTSKLKGTDKIT</sequence>
<dbReference type="InterPro" id="IPR006426">
    <property type="entry name" value="Asn_synth_AEB"/>
</dbReference>
<keyword evidence="5" id="KW-0315">Glutamine amidotransferase</keyword>
<keyword evidence="2 6" id="KW-0547">Nucleotide-binding</keyword>
<feature type="binding site" evidence="7">
    <location>
        <begin position="416"/>
        <end position="417"/>
    </location>
    <ligand>
        <name>ATP</name>
        <dbReference type="ChEBI" id="CHEBI:30616"/>
    </ligand>
</feature>
<evidence type="ECO:0000259" key="9">
    <source>
        <dbReference type="Pfam" id="PF13537"/>
    </source>
</evidence>
<dbReference type="AlphaFoldDB" id="A0A1E4T8T9"/>
<reference evidence="11" key="1">
    <citation type="submission" date="2016-04" db="EMBL/GenBank/DDBJ databases">
        <title>Comparative genomics of biotechnologically important yeasts.</title>
        <authorList>
            <consortium name="DOE Joint Genome Institute"/>
            <person name="Riley R."/>
            <person name="Haridas S."/>
            <person name="Wolfe K.H."/>
            <person name="Lopes M.R."/>
            <person name="Hittinger C.T."/>
            <person name="Goker M."/>
            <person name="Salamov A."/>
            <person name="Wisecaver J."/>
            <person name="Long T.M."/>
            <person name="Aerts A.L."/>
            <person name="Barry K."/>
            <person name="Choi C."/>
            <person name="Clum A."/>
            <person name="Coughlan A.Y."/>
            <person name="Deshpande S."/>
            <person name="Douglass A.P."/>
            <person name="Hanson S.J."/>
            <person name="Klenk H.-P."/>
            <person name="Labutti K."/>
            <person name="Lapidus A."/>
            <person name="Lindquist E."/>
            <person name="Lipzen A."/>
            <person name="Meier-Kolthoff J.P."/>
            <person name="Ohm R.A."/>
            <person name="Otillar R.P."/>
            <person name="Pangilinan J."/>
            <person name="Peng Y."/>
            <person name="Rokas A."/>
            <person name="Rosa C.A."/>
            <person name="Scheuner C."/>
            <person name="Sibirny A.A."/>
            <person name="Slot J.C."/>
            <person name="Stielow J.B."/>
            <person name="Sun H."/>
            <person name="Kurtzman C.P."/>
            <person name="Blackwell M."/>
            <person name="Grigoriev I.V."/>
            <person name="Jeffries T.W."/>
        </authorList>
    </citation>
    <scope>NUCLEOTIDE SEQUENCE [LARGE SCALE GENOMIC DNA]</scope>
    <source>
        <strain evidence="11">NRRL YB-2248</strain>
    </source>
</reference>
<dbReference type="GO" id="GO:0004066">
    <property type="term" value="F:asparagine synthase (glutamine-hydrolyzing) activity"/>
    <property type="evidence" value="ECO:0007669"/>
    <property type="project" value="InterPro"/>
</dbReference>
<gene>
    <name evidence="10" type="ORF">CANARDRAFT_26239</name>
</gene>
<name>A0A1E4T8T9_9ASCO</name>
<dbReference type="Pfam" id="PF13537">
    <property type="entry name" value="GATase_7"/>
    <property type="match status" value="1"/>
</dbReference>
<dbReference type="OrthoDB" id="10252281at2759"/>
<dbReference type="Gene3D" id="3.40.50.620">
    <property type="entry name" value="HUPs"/>
    <property type="match status" value="1"/>
</dbReference>
<dbReference type="SUPFAM" id="SSF52402">
    <property type="entry name" value="Adenine nucleotide alpha hydrolases-like"/>
    <property type="match status" value="1"/>
</dbReference>
<dbReference type="Pfam" id="PF00733">
    <property type="entry name" value="Asn_synthase"/>
    <property type="match status" value="1"/>
</dbReference>
<dbReference type="Gene3D" id="3.60.20.10">
    <property type="entry name" value="Glutamine Phosphoribosylpyrophosphate, subunit 1, domain 1"/>
    <property type="match status" value="1"/>
</dbReference>
<organism evidence="10 11">
    <name type="scientific">[Candida] arabinofermentans NRRL YB-2248</name>
    <dbReference type="NCBI Taxonomy" id="983967"/>
    <lineage>
        <taxon>Eukaryota</taxon>
        <taxon>Fungi</taxon>
        <taxon>Dikarya</taxon>
        <taxon>Ascomycota</taxon>
        <taxon>Saccharomycotina</taxon>
        <taxon>Pichiomycetes</taxon>
        <taxon>Pichiales</taxon>
        <taxon>Pichiaceae</taxon>
        <taxon>Ogataea</taxon>
        <taxon>Ogataea/Candida clade</taxon>
    </lineage>
</organism>
<evidence type="ECO:0000256" key="6">
    <source>
        <dbReference type="PIRNR" id="PIRNR001589"/>
    </source>
</evidence>
<evidence type="ECO:0000256" key="3">
    <source>
        <dbReference type="ARBA" id="ARBA00022840"/>
    </source>
</evidence>
<accession>A0A1E4T8T9</accession>
<dbReference type="GO" id="GO:0005524">
    <property type="term" value="F:ATP binding"/>
    <property type="evidence" value="ECO:0007669"/>
    <property type="project" value="UniProtKB-KW"/>
</dbReference>
<keyword evidence="11" id="KW-1185">Reference proteome</keyword>
<dbReference type="Proteomes" id="UP000094801">
    <property type="component" value="Unassembled WGS sequence"/>
</dbReference>
<feature type="domain" description="Asparagine synthetase" evidence="8">
    <location>
        <begin position="409"/>
        <end position="562"/>
    </location>
</feature>
<keyword evidence="4" id="KW-0061">Asparagine biosynthesis</keyword>
<evidence type="ECO:0000256" key="1">
    <source>
        <dbReference type="ARBA" id="ARBA00022605"/>
    </source>
</evidence>
<evidence type="ECO:0000313" key="11">
    <source>
        <dbReference type="Proteomes" id="UP000094801"/>
    </source>
</evidence>
<protein>
    <submittedName>
        <fullName evidence="10">Uncharacterized protein</fullName>
    </submittedName>
</protein>
<dbReference type="InterPro" id="IPR017932">
    <property type="entry name" value="GATase_2_dom"/>
</dbReference>
<dbReference type="SUPFAM" id="SSF56235">
    <property type="entry name" value="N-terminal nucleophile aminohydrolases (Ntn hydrolases)"/>
    <property type="match status" value="1"/>
</dbReference>
<dbReference type="EMBL" id="KV453847">
    <property type="protein sequence ID" value="ODV88078.1"/>
    <property type="molecule type" value="Genomic_DNA"/>
</dbReference>
<evidence type="ECO:0000256" key="7">
    <source>
        <dbReference type="PIRSR" id="PIRSR001589-2"/>
    </source>
</evidence>
<feature type="domain" description="Glutamine amidotransferase type-2" evidence="9">
    <location>
        <begin position="89"/>
        <end position="186"/>
    </location>
</feature>
<dbReference type="InterPro" id="IPR014729">
    <property type="entry name" value="Rossmann-like_a/b/a_fold"/>
</dbReference>
<dbReference type="PIRSF" id="PIRSF001589">
    <property type="entry name" value="Asn_synthetase_glu-h"/>
    <property type="match status" value="1"/>
</dbReference>
<evidence type="ECO:0000259" key="8">
    <source>
        <dbReference type="Pfam" id="PF00733"/>
    </source>
</evidence>
<dbReference type="InterPro" id="IPR001962">
    <property type="entry name" value="Asn_synthase"/>
</dbReference>
<evidence type="ECO:0000313" key="10">
    <source>
        <dbReference type="EMBL" id="ODV88078.1"/>
    </source>
</evidence>
<dbReference type="GO" id="GO:0006529">
    <property type="term" value="P:asparagine biosynthetic process"/>
    <property type="evidence" value="ECO:0007669"/>
    <property type="project" value="UniProtKB-KW"/>
</dbReference>
<feature type="binding site" evidence="7">
    <location>
        <position position="121"/>
    </location>
    <ligand>
        <name>L-glutamine</name>
        <dbReference type="ChEBI" id="CHEBI:58359"/>
    </ligand>
</feature>
<evidence type="ECO:0000256" key="2">
    <source>
        <dbReference type="ARBA" id="ARBA00022741"/>
    </source>
</evidence>
<dbReference type="STRING" id="983967.A0A1E4T8T9"/>
<proteinExistence type="predicted"/>
<evidence type="ECO:0000256" key="5">
    <source>
        <dbReference type="ARBA" id="ARBA00022962"/>
    </source>
</evidence>
<dbReference type="PANTHER" id="PTHR45937">
    <property type="entry name" value="ASPARAGINE SYNTHETASE DOMAIN-CONTAINING PROTEIN 1"/>
    <property type="match status" value="1"/>
</dbReference>